<evidence type="ECO:0000313" key="1">
    <source>
        <dbReference type="EMBL" id="VVD97161.1"/>
    </source>
</evidence>
<organism evidence="1 2">
    <name type="scientific">Pandoraea aquatica</name>
    <dbReference type="NCBI Taxonomy" id="2508290"/>
    <lineage>
        <taxon>Bacteria</taxon>
        <taxon>Pseudomonadati</taxon>
        <taxon>Pseudomonadota</taxon>
        <taxon>Betaproteobacteria</taxon>
        <taxon>Burkholderiales</taxon>
        <taxon>Burkholderiaceae</taxon>
        <taxon>Pandoraea</taxon>
    </lineage>
</organism>
<dbReference type="EMBL" id="CABPSN010000002">
    <property type="protein sequence ID" value="VVD97161.1"/>
    <property type="molecule type" value="Genomic_DNA"/>
</dbReference>
<dbReference type="AlphaFoldDB" id="A0A5E4UBI0"/>
<dbReference type="Proteomes" id="UP000366819">
    <property type="component" value="Unassembled WGS sequence"/>
</dbReference>
<gene>
    <name evidence="1" type="ORF">PAQ31011_01947</name>
</gene>
<reference evidence="1 2" key="1">
    <citation type="submission" date="2019-08" db="EMBL/GenBank/DDBJ databases">
        <authorList>
            <person name="Peeters C."/>
        </authorList>
    </citation>
    <scope>NUCLEOTIDE SEQUENCE [LARGE SCALE GENOMIC DNA]</scope>
    <source>
        <strain evidence="1 2">LMG 31011</strain>
    </source>
</reference>
<dbReference type="OrthoDB" id="8935299at2"/>
<name>A0A5E4UBI0_9BURK</name>
<proteinExistence type="predicted"/>
<evidence type="ECO:0000313" key="2">
    <source>
        <dbReference type="Proteomes" id="UP000366819"/>
    </source>
</evidence>
<protein>
    <submittedName>
        <fullName evidence="1">Uncharacterized protein</fullName>
    </submittedName>
</protein>
<accession>A0A5E4UBI0</accession>
<sequence>MQLTTGLSEQLVGIATRMAAQMDRQSAASPSAFGALTAYLESSEPLERHVVDAHWARIQTAEATPTFRSFFVGSQNDPEMRQALFRLHLASFPKGLDYLKSQDNAKRLGDDAVRLLRALNAETREAMLQTAELADNGMIVMTLPGGGESPIRVVLHQEWMYTSDGGLSGQECCRLLLNKVEVERHGELTLLKRMQRLRLALSPSAPDPMALRVWYALSLGGRMTLCGDSPETTDEDKEDLGFALRGLATDAEMNALKYHCITWAEDAFRCAGRYSDVVEARQLMDEWRKQDGLPLRRWPAI</sequence>
<keyword evidence="2" id="KW-1185">Reference proteome</keyword>
<dbReference type="RefSeq" id="WP_150575573.1">
    <property type="nucleotide sequence ID" value="NZ_CABPSN010000002.1"/>
</dbReference>